<proteinExistence type="inferred from homology"/>
<dbReference type="VEuPathDB" id="FungiDB:PYU1_G008482"/>
<feature type="domain" description="Trafficking protein particle complex subunit 13 middle" evidence="4">
    <location>
        <begin position="168"/>
        <end position="290"/>
    </location>
</feature>
<dbReference type="InterPro" id="IPR055428">
    <property type="entry name" value="TRAPPC13_C"/>
</dbReference>
<protein>
    <recommendedName>
        <fullName evidence="7">Trafficking protein particle complex subunit 13</fullName>
    </recommendedName>
</protein>
<dbReference type="EMBL" id="GL376613">
    <property type="status" value="NOT_ANNOTATED_CDS"/>
    <property type="molecule type" value="Genomic_DNA"/>
</dbReference>
<comment type="similarity">
    <text evidence="1">Belongs to the TRAPPC13 family.</text>
</comment>
<reference evidence="6" key="1">
    <citation type="journal article" date="2010" name="Genome Biol.">
        <title>Genome sequence of the necrotrophic plant pathogen Pythium ultimum reveals original pathogenicity mechanisms and effector repertoire.</title>
        <authorList>
            <person name="Levesque C.A."/>
            <person name="Brouwer H."/>
            <person name="Cano L."/>
            <person name="Hamilton J.P."/>
            <person name="Holt C."/>
            <person name="Huitema E."/>
            <person name="Raffaele S."/>
            <person name="Robideau G.P."/>
            <person name="Thines M."/>
            <person name="Win J."/>
            <person name="Zerillo M.M."/>
            <person name="Beakes G.W."/>
            <person name="Boore J.L."/>
            <person name="Busam D."/>
            <person name="Dumas B."/>
            <person name="Ferriera S."/>
            <person name="Fuerstenberg S.I."/>
            <person name="Gachon C.M."/>
            <person name="Gaulin E."/>
            <person name="Govers F."/>
            <person name="Grenville-Briggs L."/>
            <person name="Horner N."/>
            <person name="Hostetler J."/>
            <person name="Jiang R.H."/>
            <person name="Johnson J."/>
            <person name="Krajaejun T."/>
            <person name="Lin H."/>
            <person name="Meijer H.J."/>
            <person name="Moore B."/>
            <person name="Morris P."/>
            <person name="Phuntmart V."/>
            <person name="Puiu D."/>
            <person name="Shetty J."/>
            <person name="Stajich J.E."/>
            <person name="Tripathy S."/>
            <person name="Wawra S."/>
            <person name="van West P."/>
            <person name="Whitty B.R."/>
            <person name="Coutinho P.M."/>
            <person name="Henrissat B."/>
            <person name="Martin F."/>
            <person name="Thomas P.D."/>
            <person name="Tyler B.M."/>
            <person name="De Vries R.P."/>
            <person name="Kamoun S."/>
            <person name="Yandell M."/>
            <person name="Tisserat N."/>
            <person name="Buell C.R."/>
        </authorList>
    </citation>
    <scope>NUCLEOTIDE SEQUENCE</scope>
    <source>
        <strain evidence="6">DAOM:BR144</strain>
    </source>
</reference>
<reference evidence="5" key="3">
    <citation type="submission" date="2015-02" db="UniProtKB">
        <authorList>
            <consortium name="EnsemblProtists"/>
        </authorList>
    </citation>
    <scope>IDENTIFICATION</scope>
    <source>
        <strain evidence="5">DAOM BR144</strain>
    </source>
</reference>
<dbReference type="EnsemblProtists" id="PYU1_T008498">
    <property type="protein sequence ID" value="PYU1_T008498"/>
    <property type="gene ID" value="PYU1_G008482"/>
</dbReference>
<evidence type="ECO:0000313" key="6">
    <source>
        <dbReference type="Proteomes" id="UP000019132"/>
    </source>
</evidence>
<dbReference type="InterPro" id="IPR055427">
    <property type="entry name" value="TRAPPC13_N"/>
</dbReference>
<organism evidence="5 6">
    <name type="scientific">Globisporangium ultimum (strain ATCC 200006 / CBS 805.95 / DAOM BR144)</name>
    <name type="common">Pythium ultimum</name>
    <dbReference type="NCBI Taxonomy" id="431595"/>
    <lineage>
        <taxon>Eukaryota</taxon>
        <taxon>Sar</taxon>
        <taxon>Stramenopiles</taxon>
        <taxon>Oomycota</taxon>
        <taxon>Peronosporomycetes</taxon>
        <taxon>Pythiales</taxon>
        <taxon>Pythiaceae</taxon>
        <taxon>Globisporangium</taxon>
    </lineage>
</organism>
<dbReference type="InterPro" id="IPR055429">
    <property type="entry name" value="TRAPPC13_M"/>
</dbReference>
<dbReference type="HOGENOM" id="CLU_027041_2_0_1"/>
<dbReference type="PANTHER" id="PTHR13134:SF3">
    <property type="entry name" value="TRAFFICKING PROTEIN PARTICLE COMPLEX SUBUNIT 13"/>
    <property type="match status" value="1"/>
</dbReference>
<evidence type="ECO:0000259" key="3">
    <source>
        <dbReference type="Pfam" id="PF23643"/>
    </source>
</evidence>
<feature type="domain" description="Trafficking protein particle complex subunit 13 C-terminal" evidence="3">
    <location>
        <begin position="305"/>
        <end position="401"/>
    </location>
</feature>
<dbReference type="Pfam" id="PF23647">
    <property type="entry name" value="TRAPPC13_M"/>
    <property type="match status" value="1"/>
</dbReference>
<feature type="domain" description="Trafficking protein particle complex subunit 13 N-terminal" evidence="2">
    <location>
        <begin position="1"/>
        <end position="153"/>
    </location>
</feature>
<keyword evidence="6" id="KW-1185">Reference proteome</keyword>
<dbReference type="AlphaFoldDB" id="K3WU51"/>
<dbReference type="STRING" id="431595.K3WU51"/>
<reference evidence="6" key="2">
    <citation type="submission" date="2010-04" db="EMBL/GenBank/DDBJ databases">
        <authorList>
            <person name="Buell R."/>
            <person name="Hamilton J."/>
            <person name="Hostetler J."/>
        </authorList>
    </citation>
    <scope>NUCLEOTIDE SEQUENCE [LARGE SCALE GENOMIC DNA]</scope>
    <source>
        <strain evidence="6">DAOM:BR144</strain>
    </source>
</reference>
<dbReference type="GO" id="GO:1990072">
    <property type="term" value="C:TRAPPIII protein complex"/>
    <property type="evidence" value="ECO:0007669"/>
    <property type="project" value="TreeGrafter"/>
</dbReference>
<dbReference type="Pfam" id="PF06159">
    <property type="entry name" value="TRAPPC13_N"/>
    <property type="match status" value="1"/>
</dbReference>
<dbReference type="InParanoid" id="K3WU51"/>
<evidence type="ECO:0008006" key="7">
    <source>
        <dbReference type="Google" id="ProtNLM"/>
    </source>
</evidence>
<dbReference type="Proteomes" id="UP000019132">
    <property type="component" value="Unassembled WGS sequence"/>
</dbReference>
<evidence type="ECO:0000256" key="1">
    <source>
        <dbReference type="ARBA" id="ARBA00010785"/>
    </source>
</evidence>
<dbReference type="Pfam" id="PF23643">
    <property type="entry name" value="TRAPPC13_C"/>
    <property type="match status" value="1"/>
</dbReference>
<dbReference type="PANTHER" id="PTHR13134">
    <property type="entry name" value="TRAFFICKING PROTEIN PARTICLE COMPLEX SUBUNIT 13"/>
    <property type="match status" value="1"/>
</dbReference>
<evidence type="ECO:0000259" key="4">
    <source>
        <dbReference type="Pfam" id="PF23647"/>
    </source>
</evidence>
<dbReference type="eggNOG" id="KOG2625">
    <property type="taxonomic scope" value="Eukaryota"/>
</dbReference>
<evidence type="ECO:0000313" key="5">
    <source>
        <dbReference type="EnsemblProtists" id="PYU1_T008498"/>
    </source>
</evidence>
<name>K3WU51_GLOUD</name>
<sequence length="411" mass="45158">MRLYKPKLFIQGATSGSLMPTSLSESTALHHEFAMSSMLILPDSFGEIFLGNTFSSYISVINQYACDLRDVGLTVNIQCANDRVDLHDNRYARTGKLPPANPAKVLPAGSSLDMVVDYPLNQIGNHVLRVGVSYVDPISNEQKSLRKFYRFAVQNPLVINFKQSKLLDESLVEAQIRNVSKLPLFIDSIKFLPLLPFTAEEFEVSAKPVQDTATETDPLLAVYEALKKGPRSLLNPQEELQRVFRIKYDPAADPATIAAQGSQNLGRLHVGWKTSVGEAGSVQSQPVMRKVDPIREVTATMFNLPKEITFGVPFVAAIKIANNSARNLLLQLQFRREEMSGIVCHSISHQNVGLVSAKSVHEVQVEFLPTEGGLQTIQGAVCVDIRSGMEFTQDALAHVLVHSASTASRAA</sequence>
<dbReference type="OMA" id="YLCVHNG"/>
<evidence type="ECO:0000259" key="2">
    <source>
        <dbReference type="Pfam" id="PF06159"/>
    </source>
</evidence>
<dbReference type="InterPro" id="IPR010378">
    <property type="entry name" value="TRAPPC13"/>
</dbReference>
<accession>K3WU51</accession>